<reference evidence="2 3" key="1">
    <citation type="submission" date="2024-03" db="EMBL/GenBank/DDBJ databases">
        <title>Human intestinal bacterial collection.</title>
        <authorList>
            <person name="Pauvert C."/>
            <person name="Hitch T.C.A."/>
            <person name="Clavel T."/>
        </authorList>
    </citation>
    <scope>NUCLEOTIDE SEQUENCE [LARGE SCALE GENOMIC DNA]</scope>
    <source>
        <strain evidence="2 3">CLA-AA-H132</strain>
    </source>
</reference>
<comment type="caution">
    <text evidence="2">The sequence shown here is derived from an EMBL/GenBank/DDBJ whole genome shotgun (WGS) entry which is preliminary data.</text>
</comment>
<dbReference type="PROSITE" id="PS51257">
    <property type="entry name" value="PROKAR_LIPOPROTEIN"/>
    <property type="match status" value="1"/>
</dbReference>
<evidence type="ECO:0000313" key="2">
    <source>
        <dbReference type="EMBL" id="MEQ2472530.1"/>
    </source>
</evidence>
<dbReference type="Proteomes" id="UP001438008">
    <property type="component" value="Unassembled WGS sequence"/>
</dbReference>
<feature type="signal peptide" evidence="1">
    <location>
        <begin position="1"/>
        <end position="22"/>
    </location>
</feature>
<dbReference type="EMBL" id="JBBMFE010000006">
    <property type="protein sequence ID" value="MEQ2472530.1"/>
    <property type="molecule type" value="Genomic_DNA"/>
</dbReference>
<protein>
    <recommendedName>
        <fullName evidence="4">DUF4366 domain-containing protein</fullName>
    </recommendedName>
</protein>
<organism evidence="2 3">
    <name type="scientific">Laedolimicola intestinihominis</name>
    <dbReference type="NCBI Taxonomy" id="3133166"/>
    <lineage>
        <taxon>Bacteria</taxon>
        <taxon>Bacillati</taxon>
        <taxon>Bacillota</taxon>
        <taxon>Clostridia</taxon>
        <taxon>Lachnospirales</taxon>
        <taxon>Lachnospiraceae</taxon>
        <taxon>Laedolimicola</taxon>
    </lineage>
</organism>
<keyword evidence="3" id="KW-1185">Reference proteome</keyword>
<name>A0ABV1FHH2_9FIRM</name>
<dbReference type="RefSeq" id="WP_349164497.1">
    <property type="nucleotide sequence ID" value="NZ_JBBMFE010000006.1"/>
</dbReference>
<sequence length="308" mass="34142">MMKHLNKYLSFALALALCLSLAACGESNEDYGDDGSDYNLYGVPDSFEGLVKDSEQMANLYLYGGAWTGEDGGTLISATSEAGDEVRFALYDADEEVTASGFIQFVPDYDYDYFYNEHDGVAYRSWFDEVGALHVAELGTFTQVTGDGRGDVIAQDDIPVLMGGALPFTNMQKLLSENHDDGTYRYEDITEDGQLLVVNTAEQSCFVPDVQELGDYLATCALSLSDADTYELLSVEENEEYSKNLSYPVYIVTYTAGENEDTREWTVFVVDTDVCTYLYGFCVSPDAAADMGEIYQNIFSQLYLSDEE</sequence>
<evidence type="ECO:0000313" key="3">
    <source>
        <dbReference type="Proteomes" id="UP001438008"/>
    </source>
</evidence>
<evidence type="ECO:0008006" key="4">
    <source>
        <dbReference type="Google" id="ProtNLM"/>
    </source>
</evidence>
<feature type="chain" id="PRO_5045649935" description="DUF4366 domain-containing protein" evidence="1">
    <location>
        <begin position="23"/>
        <end position="308"/>
    </location>
</feature>
<accession>A0ABV1FHH2</accession>
<proteinExistence type="predicted"/>
<gene>
    <name evidence="2" type="ORF">WMO29_08500</name>
</gene>
<keyword evidence="1" id="KW-0732">Signal</keyword>
<evidence type="ECO:0000256" key="1">
    <source>
        <dbReference type="SAM" id="SignalP"/>
    </source>
</evidence>